<reference evidence="2 3" key="1">
    <citation type="journal article" date="2018" name="Arch. Microbiol.">
        <title>New insights into the metabolic potential of the phototrophic purple bacterium Rhodopila globiformis DSM 161(T) from its draft genome sequence and evidence for a vanadium-dependent nitrogenase.</title>
        <authorList>
            <person name="Imhoff J.F."/>
            <person name="Rahn T."/>
            <person name="Kunzel S."/>
            <person name="Neulinger S.C."/>
        </authorList>
    </citation>
    <scope>NUCLEOTIDE SEQUENCE [LARGE SCALE GENOMIC DNA]</scope>
    <source>
        <strain evidence="2 3">DSM 161</strain>
    </source>
</reference>
<dbReference type="Pfam" id="PF07689">
    <property type="entry name" value="KaiB"/>
    <property type="match status" value="1"/>
</dbReference>
<dbReference type="EMBL" id="NHRY01000197">
    <property type="protein sequence ID" value="PPQ31143.1"/>
    <property type="molecule type" value="Genomic_DNA"/>
</dbReference>
<protein>
    <recommendedName>
        <fullName evidence="1">KaiB domain-containing protein</fullName>
    </recommendedName>
</protein>
<comment type="caution">
    <text evidence="2">The sequence shown here is derived from an EMBL/GenBank/DDBJ whole genome shotgun (WGS) entry which is preliminary data.</text>
</comment>
<dbReference type="InterPro" id="IPR011649">
    <property type="entry name" value="KaiB_domain"/>
</dbReference>
<dbReference type="Proteomes" id="UP000239724">
    <property type="component" value="Unassembled WGS sequence"/>
</dbReference>
<gene>
    <name evidence="2" type="ORF">CCS01_17985</name>
</gene>
<name>A0A2S6N947_RHOGL</name>
<dbReference type="Gene3D" id="3.40.30.10">
    <property type="entry name" value="Glutaredoxin"/>
    <property type="match status" value="1"/>
</dbReference>
<dbReference type="GO" id="GO:0048511">
    <property type="term" value="P:rhythmic process"/>
    <property type="evidence" value="ECO:0007669"/>
    <property type="project" value="InterPro"/>
</dbReference>
<accession>A0A2S6N947</accession>
<dbReference type="RefSeq" id="WP_104520205.1">
    <property type="nucleotide sequence ID" value="NZ_NHRY01000197.1"/>
</dbReference>
<sequence>MTQQARQPLADAFRLRLIVAGSTPRSRLAIENLRSLCRDSLGRPSDVEIIDIYQQPECARDYDVCAAPTLVRLLPLPVRRIVGDLSRRDRVLQALGLPPPLPAGRP</sequence>
<organism evidence="2 3">
    <name type="scientific">Rhodopila globiformis</name>
    <name type="common">Rhodopseudomonas globiformis</name>
    <dbReference type="NCBI Taxonomy" id="1071"/>
    <lineage>
        <taxon>Bacteria</taxon>
        <taxon>Pseudomonadati</taxon>
        <taxon>Pseudomonadota</taxon>
        <taxon>Alphaproteobacteria</taxon>
        <taxon>Acetobacterales</taxon>
        <taxon>Acetobacteraceae</taxon>
        <taxon>Rhodopila</taxon>
    </lineage>
</organism>
<dbReference type="SMART" id="SM01248">
    <property type="entry name" value="KaiB"/>
    <property type="match status" value="1"/>
</dbReference>
<dbReference type="PANTHER" id="PTHR41709">
    <property type="entry name" value="KAIB-LIKE PROTEIN 1"/>
    <property type="match status" value="1"/>
</dbReference>
<dbReference type="AlphaFoldDB" id="A0A2S6N947"/>
<dbReference type="OrthoDB" id="5458519at2"/>
<evidence type="ECO:0000259" key="1">
    <source>
        <dbReference type="SMART" id="SM01248"/>
    </source>
</evidence>
<dbReference type="SUPFAM" id="SSF52833">
    <property type="entry name" value="Thioredoxin-like"/>
    <property type="match status" value="1"/>
</dbReference>
<dbReference type="PANTHER" id="PTHR41709:SF2">
    <property type="entry name" value="CIRCADIAN CLOCK PROTEIN KAIB2"/>
    <property type="match status" value="1"/>
</dbReference>
<evidence type="ECO:0000313" key="2">
    <source>
        <dbReference type="EMBL" id="PPQ31143.1"/>
    </source>
</evidence>
<keyword evidence="3" id="KW-1185">Reference proteome</keyword>
<dbReference type="InterPro" id="IPR036249">
    <property type="entry name" value="Thioredoxin-like_sf"/>
</dbReference>
<dbReference type="InterPro" id="IPR039022">
    <property type="entry name" value="KaiB-like"/>
</dbReference>
<proteinExistence type="predicted"/>
<evidence type="ECO:0000313" key="3">
    <source>
        <dbReference type="Proteomes" id="UP000239724"/>
    </source>
</evidence>
<dbReference type="CDD" id="cd02978">
    <property type="entry name" value="KaiB_like"/>
    <property type="match status" value="1"/>
</dbReference>
<feature type="domain" description="KaiB" evidence="1">
    <location>
        <begin position="16"/>
        <end position="97"/>
    </location>
</feature>